<reference evidence="2" key="1">
    <citation type="journal article" date="2019" name="Int. J. Syst. Evol. Microbiol.">
        <title>The Global Catalogue of Microorganisms (GCM) 10K type strain sequencing project: providing services to taxonomists for standard genome sequencing and annotation.</title>
        <authorList>
            <consortium name="The Broad Institute Genomics Platform"/>
            <consortium name="The Broad Institute Genome Sequencing Center for Infectious Disease"/>
            <person name="Wu L."/>
            <person name="Ma J."/>
        </authorList>
    </citation>
    <scope>NUCLEOTIDE SEQUENCE [LARGE SCALE GENOMIC DNA]</scope>
    <source>
        <strain evidence="2">CGMCC 1.15399</strain>
    </source>
</reference>
<evidence type="ECO:0000313" key="1">
    <source>
        <dbReference type="EMBL" id="MFD1543480.1"/>
    </source>
</evidence>
<gene>
    <name evidence="1" type="ORF">ACFSJ0_41005</name>
</gene>
<proteinExistence type="predicted"/>
<dbReference type="EMBL" id="JBHUCM010000038">
    <property type="protein sequence ID" value="MFD1543480.1"/>
    <property type="molecule type" value="Genomic_DNA"/>
</dbReference>
<keyword evidence="2" id="KW-1185">Reference proteome</keyword>
<dbReference type="RefSeq" id="WP_219530001.1">
    <property type="nucleotide sequence ID" value="NZ_JAHKRM010000007.1"/>
</dbReference>
<dbReference type="Proteomes" id="UP001597097">
    <property type="component" value="Unassembled WGS sequence"/>
</dbReference>
<sequence>MSSPDRRGKVLELLASQPWRARKGTELAAILKIENINSFRVRLSPWSHQGYINKIGPALYGPIPAST</sequence>
<name>A0ABW4GLJ7_9ACTN</name>
<evidence type="ECO:0000313" key="2">
    <source>
        <dbReference type="Proteomes" id="UP001597097"/>
    </source>
</evidence>
<comment type="caution">
    <text evidence="1">The sequence shown here is derived from an EMBL/GenBank/DDBJ whole genome shotgun (WGS) entry which is preliminary data.</text>
</comment>
<accession>A0ABW4GLJ7</accession>
<organism evidence="1 2">
    <name type="scientific">Nonomuraea guangzhouensis</name>
    <dbReference type="NCBI Taxonomy" id="1291555"/>
    <lineage>
        <taxon>Bacteria</taxon>
        <taxon>Bacillati</taxon>
        <taxon>Actinomycetota</taxon>
        <taxon>Actinomycetes</taxon>
        <taxon>Streptosporangiales</taxon>
        <taxon>Streptosporangiaceae</taxon>
        <taxon>Nonomuraea</taxon>
    </lineage>
</organism>
<protein>
    <submittedName>
        <fullName evidence="1">Uncharacterized protein</fullName>
    </submittedName>
</protein>